<evidence type="ECO:0000313" key="2">
    <source>
        <dbReference type="EMBL" id="XDO98089.1"/>
    </source>
</evidence>
<reference evidence="2" key="1">
    <citation type="submission" date="2024-06" db="EMBL/GenBank/DDBJ databases">
        <title>Caulobacter inopinatus, sp. nov.</title>
        <authorList>
            <person name="Donachie S.P."/>
        </authorList>
    </citation>
    <scope>NUCLEOTIDE SEQUENCE</scope>
    <source>
        <strain evidence="2">73W</strain>
    </source>
</reference>
<sequence>MLGERFSLFVVHAEGWRWTLVAHDGAPAAGGQALDLDTALEDARASAAAFTDTSSHAGPSPASPAA</sequence>
<dbReference type="EMBL" id="CP158375">
    <property type="protein sequence ID" value="XDO98089.1"/>
    <property type="molecule type" value="Genomic_DNA"/>
</dbReference>
<evidence type="ECO:0008006" key="3">
    <source>
        <dbReference type="Google" id="ProtNLM"/>
    </source>
</evidence>
<gene>
    <name evidence="2" type="ORF">ABOZ73_06645</name>
</gene>
<protein>
    <recommendedName>
        <fullName evidence="3">DUF1508 domain-containing protein</fullName>
    </recommendedName>
</protein>
<proteinExistence type="predicted"/>
<accession>A0AB39KXU5</accession>
<dbReference type="RefSeq" id="WP_369061731.1">
    <property type="nucleotide sequence ID" value="NZ_CP158375.1"/>
</dbReference>
<evidence type="ECO:0000256" key="1">
    <source>
        <dbReference type="SAM" id="MobiDB-lite"/>
    </source>
</evidence>
<feature type="region of interest" description="Disordered" evidence="1">
    <location>
        <begin position="47"/>
        <end position="66"/>
    </location>
</feature>
<name>A0AB39KXU5_9CAUL</name>
<dbReference type="AlphaFoldDB" id="A0AB39KXU5"/>
<feature type="compositionally biased region" description="Low complexity" evidence="1">
    <location>
        <begin position="54"/>
        <end position="66"/>
    </location>
</feature>
<organism evidence="2">
    <name type="scientific">Caulobacter sp. 73W</name>
    <dbReference type="NCBI Taxonomy" id="3161137"/>
    <lineage>
        <taxon>Bacteria</taxon>
        <taxon>Pseudomonadati</taxon>
        <taxon>Pseudomonadota</taxon>
        <taxon>Alphaproteobacteria</taxon>
        <taxon>Caulobacterales</taxon>
        <taxon>Caulobacteraceae</taxon>
        <taxon>Caulobacter</taxon>
    </lineage>
</organism>